<feature type="compositionally biased region" description="Polar residues" evidence="2">
    <location>
        <begin position="159"/>
        <end position="168"/>
    </location>
</feature>
<sequence>MPGREAGVSITRPVVGLAWEKPSLGMGSAKEPEGLQVLSCQAGAEDACEPSASSPGECLPGSGCAAGACAMRTCCVAEAESQGTKANSVAEKKVPSPAGPAPGTILQDTSTEQSVAVATGSCGGPSGAVSACGPTGMGVPNTHKEDAAPTSPVSDPCLQATSKDTGSTPALAKHVAFVEPTASTGTAELPSQEQPQNSKGTSLGAAPQTKSSEAPKLPQGCTADPPSTSIARTGGRSEAGPSSTALGQGKAERSSVQDVGAGSSQQPQTAKQLCESYSFEVTPPQDTGTQDMGTQVDSRVSLVSVALSPMSPPCGAAAFTFPKRETASAAPRLEPSKKDAEMQVSMPVETRSVATGPMTPVAKSPQTSYPEVQVKGTVPEVVEEEPPEPIREVSWDEKGMTWEVYGASMEVEVLGMAIQKHLEKQIEEHGRQVVVTPQTTRTGSVKGGPRKGEAKRQPSVFRALLQNVRRPRCCSRAGPAME</sequence>
<name>A0A3L8SL55_CHLGU</name>
<evidence type="ECO:0000259" key="3">
    <source>
        <dbReference type="Pfam" id="PF15235"/>
    </source>
</evidence>
<feature type="region of interest" description="Disordered" evidence="2">
    <location>
        <begin position="85"/>
        <end position="112"/>
    </location>
</feature>
<dbReference type="InterPro" id="IPR026646">
    <property type="entry name" value="GPRIN2-like/GPRIN3"/>
</dbReference>
<accession>A0A3L8SL55</accession>
<dbReference type="PANTHER" id="PTHR15718:SF7">
    <property type="entry name" value="G PROTEIN-REGULATED INDUCER OF NEURITE OUTGROWTH 1"/>
    <property type="match status" value="1"/>
</dbReference>
<organism evidence="4 5">
    <name type="scientific">Chloebia gouldiae</name>
    <name type="common">Gouldian finch</name>
    <name type="synonym">Erythrura gouldiae</name>
    <dbReference type="NCBI Taxonomy" id="44316"/>
    <lineage>
        <taxon>Eukaryota</taxon>
        <taxon>Metazoa</taxon>
        <taxon>Chordata</taxon>
        <taxon>Craniata</taxon>
        <taxon>Vertebrata</taxon>
        <taxon>Euteleostomi</taxon>
        <taxon>Archelosauria</taxon>
        <taxon>Archosauria</taxon>
        <taxon>Dinosauria</taxon>
        <taxon>Saurischia</taxon>
        <taxon>Theropoda</taxon>
        <taxon>Coelurosauria</taxon>
        <taxon>Aves</taxon>
        <taxon>Neognathae</taxon>
        <taxon>Neoaves</taxon>
        <taxon>Telluraves</taxon>
        <taxon>Australaves</taxon>
        <taxon>Passeriformes</taxon>
        <taxon>Passeroidea</taxon>
        <taxon>Passeridae</taxon>
        <taxon>Chloebia</taxon>
    </lineage>
</organism>
<dbReference type="InterPro" id="IPR032745">
    <property type="entry name" value="GRIN_C"/>
</dbReference>
<dbReference type="GO" id="GO:0031175">
    <property type="term" value="P:neuron projection development"/>
    <property type="evidence" value="ECO:0007669"/>
    <property type="project" value="TreeGrafter"/>
</dbReference>
<evidence type="ECO:0000313" key="5">
    <source>
        <dbReference type="Proteomes" id="UP000276834"/>
    </source>
</evidence>
<dbReference type="Proteomes" id="UP000276834">
    <property type="component" value="Unassembled WGS sequence"/>
</dbReference>
<dbReference type="GO" id="GO:0005886">
    <property type="term" value="C:plasma membrane"/>
    <property type="evidence" value="ECO:0007669"/>
    <property type="project" value="TreeGrafter"/>
</dbReference>
<evidence type="ECO:0000313" key="4">
    <source>
        <dbReference type="EMBL" id="RLW03074.1"/>
    </source>
</evidence>
<protein>
    <recommendedName>
        <fullName evidence="3">G protein-regulated inducer of neurite outgrowth C-terminal domain-containing protein</fullName>
    </recommendedName>
</protein>
<dbReference type="OrthoDB" id="9937185at2759"/>
<proteinExistence type="predicted"/>
<feature type="compositionally biased region" description="Polar residues" evidence="2">
    <location>
        <begin position="256"/>
        <end position="271"/>
    </location>
</feature>
<dbReference type="PANTHER" id="PTHR15718">
    <property type="entry name" value="G PROTEIN-REGULATED INDUCER OF NEURITE OUTGROWTH C-TERMINAL DOMAIN-CONTAINING PROTEIN"/>
    <property type="match status" value="1"/>
</dbReference>
<feature type="compositionally biased region" description="Polar residues" evidence="2">
    <location>
        <begin position="284"/>
        <end position="295"/>
    </location>
</feature>
<feature type="region of interest" description="Disordered" evidence="2">
    <location>
        <begin position="133"/>
        <end position="295"/>
    </location>
</feature>
<dbReference type="EMBL" id="QUSF01000017">
    <property type="protein sequence ID" value="RLW03074.1"/>
    <property type="molecule type" value="Genomic_DNA"/>
</dbReference>
<evidence type="ECO:0000256" key="2">
    <source>
        <dbReference type="SAM" id="MobiDB-lite"/>
    </source>
</evidence>
<feature type="compositionally biased region" description="Polar residues" evidence="2">
    <location>
        <begin position="181"/>
        <end position="201"/>
    </location>
</feature>
<feature type="region of interest" description="Disordered" evidence="2">
    <location>
        <begin position="326"/>
        <end position="371"/>
    </location>
</feature>
<feature type="region of interest" description="Disordered" evidence="2">
    <location>
        <begin position="439"/>
        <end position="459"/>
    </location>
</feature>
<comment type="caution">
    <text evidence="4">The sequence shown here is derived from an EMBL/GenBank/DDBJ whole genome shotgun (WGS) entry which is preliminary data.</text>
</comment>
<dbReference type="AlphaFoldDB" id="A0A3L8SL55"/>
<comment type="function">
    <text evidence="1">May be involved in neurite outgrowth.</text>
</comment>
<dbReference type="Pfam" id="PF15235">
    <property type="entry name" value="GRIN_C"/>
    <property type="match status" value="1"/>
</dbReference>
<keyword evidence="5" id="KW-1185">Reference proteome</keyword>
<feature type="domain" description="G protein-regulated inducer of neurite outgrowth C-terminal" evidence="3">
    <location>
        <begin position="363"/>
        <end position="479"/>
    </location>
</feature>
<evidence type="ECO:0000256" key="1">
    <source>
        <dbReference type="ARBA" id="ARBA00002358"/>
    </source>
</evidence>
<gene>
    <name evidence="4" type="ORF">DV515_00006794</name>
</gene>
<reference evidence="4 5" key="1">
    <citation type="journal article" date="2018" name="Proc. R. Soc. B">
        <title>A non-coding region near Follistatin controls head colour polymorphism in the Gouldian finch.</title>
        <authorList>
            <person name="Toomey M.B."/>
            <person name="Marques C.I."/>
            <person name="Andrade P."/>
            <person name="Araujo P.M."/>
            <person name="Sabatino S."/>
            <person name="Gazda M.A."/>
            <person name="Afonso S."/>
            <person name="Lopes R.J."/>
            <person name="Corbo J.C."/>
            <person name="Carneiro M."/>
        </authorList>
    </citation>
    <scope>NUCLEOTIDE SEQUENCE [LARGE SCALE GENOMIC DNA]</scope>
    <source>
        <strain evidence="4">Red01</strain>
        <tissue evidence="4">Muscle</tissue>
    </source>
</reference>